<dbReference type="RefSeq" id="WP_013384466.1">
    <property type="nucleotide sequence ID" value="NC_017384.1"/>
</dbReference>
<feature type="transmembrane region" description="Helical" evidence="8">
    <location>
        <begin position="153"/>
        <end position="181"/>
    </location>
</feature>
<feature type="transmembrane region" description="Helical" evidence="8">
    <location>
        <begin position="21"/>
        <end position="42"/>
    </location>
</feature>
<dbReference type="GO" id="GO:0005886">
    <property type="term" value="C:plasma membrane"/>
    <property type="evidence" value="ECO:0007669"/>
    <property type="project" value="UniProtKB-SubCell"/>
</dbReference>
<dbReference type="EMBL" id="CP002018">
    <property type="protein sequence ID" value="AEM41000.1"/>
    <property type="molecule type" value="Genomic_DNA"/>
</dbReference>
<dbReference type="CDD" id="cd06261">
    <property type="entry name" value="TM_PBP2"/>
    <property type="match status" value="1"/>
</dbReference>
<keyword evidence="6 8" id="KW-1133">Transmembrane helix</keyword>
<accession>F9Y6Y3</accession>
<dbReference type="GO" id="GO:0055085">
    <property type="term" value="P:transmembrane transport"/>
    <property type="evidence" value="ECO:0007669"/>
    <property type="project" value="InterPro"/>
</dbReference>
<comment type="similarity">
    <text evidence="2">Belongs to the binding-protein-dependent transport system permease family. CysTW subfamily.</text>
</comment>
<dbReference type="PROSITE" id="PS50928">
    <property type="entry name" value="ABC_TM1"/>
    <property type="match status" value="1"/>
</dbReference>
<evidence type="ECO:0000256" key="3">
    <source>
        <dbReference type="ARBA" id="ARBA00022448"/>
    </source>
</evidence>
<dbReference type="eggNOG" id="COG1176">
    <property type="taxonomic scope" value="Bacteria"/>
</dbReference>
<dbReference type="PANTHER" id="PTHR42929:SF1">
    <property type="entry name" value="INNER MEMBRANE ABC TRANSPORTER PERMEASE PROTEIN YDCU-RELATED"/>
    <property type="match status" value="1"/>
</dbReference>
<dbReference type="Gene3D" id="1.10.3720.10">
    <property type="entry name" value="MetI-like"/>
    <property type="match status" value="1"/>
</dbReference>
<dbReference type="KEGG" id="kvl:KVU_1161"/>
<dbReference type="HOGENOM" id="CLU_016047_18_3_5"/>
<dbReference type="PANTHER" id="PTHR42929">
    <property type="entry name" value="INNER MEMBRANE ABC TRANSPORTER PERMEASE PROTEIN YDCU-RELATED-RELATED"/>
    <property type="match status" value="1"/>
</dbReference>
<organism evidence="10 11">
    <name type="scientific">Ketogulonicigenium vulgare (strain WSH-001)</name>
    <dbReference type="NCBI Taxonomy" id="759362"/>
    <lineage>
        <taxon>Bacteria</taxon>
        <taxon>Pseudomonadati</taxon>
        <taxon>Pseudomonadota</taxon>
        <taxon>Alphaproteobacteria</taxon>
        <taxon>Rhodobacterales</taxon>
        <taxon>Roseobacteraceae</taxon>
        <taxon>Ketogulonicigenium</taxon>
    </lineage>
</organism>
<sequence>MATGMLSDPGARKGLLLVSPPFLFALVMLAIPLGAVVLLSFWSRQGFTLDTTFTLANYQEAVGHPLYRLLLGRSLLVSGLVTLVTVLLAYPIAYFVSFKVDPSRKALWLLLITIPFWTSYLIRVVLWKVILGYNGVINSALMWVGVIDEPLQAINYNMGAVVITLAHSYAPFAILPIFVALEKIDRSFLEASLDLGENKFMTFIRVTLPLSMTGIVASVLIVFIPTVGDFVTPELLGGPGGKLMANMIQSMFLGINKPTLGAALAVISMVSVGVVSLIFVLLCSRWLGGRQ</sequence>
<dbReference type="InterPro" id="IPR035906">
    <property type="entry name" value="MetI-like_sf"/>
</dbReference>
<keyword evidence="5 8" id="KW-0812">Transmembrane</keyword>
<evidence type="ECO:0000256" key="2">
    <source>
        <dbReference type="ARBA" id="ARBA00007069"/>
    </source>
</evidence>
<evidence type="ECO:0000313" key="10">
    <source>
        <dbReference type="EMBL" id="AEM41000.1"/>
    </source>
</evidence>
<keyword evidence="3 8" id="KW-0813">Transport</keyword>
<protein>
    <submittedName>
        <fullName evidence="10">Spermidine/putrescine ABC transporter, permease protein</fullName>
    </submittedName>
</protein>
<dbReference type="OrthoDB" id="9807047at2"/>
<evidence type="ECO:0000256" key="5">
    <source>
        <dbReference type="ARBA" id="ARBA00022692"/>
    </source>
</evidence>
<dbReference type="AlphaFoldDB" id="F9Y6Y3"/>
<evidence type="ECO:0000256" key="4">
    <source>
        <dbReference type="ARBA" id="ARBA00022475"/>
    </source>
</evidence>
<name>F9Y6Y3_KETVW</name>
<feature type="transmembrane region" description="Helical" evidence="8">
    <location>
        <begin position="202"/>
        <end position="224"/>
    </location>
</feature>
<keyword evidence="4" id="KW-1003">Cell membrane</keyword>
<evidence type="ECO:0000259" key="9">
    <source>
        <dbReference type="PROSITE" id="PS50928"/>
    </source>
</evidence>
<feature type="transmembrane region" description="Helical" evidence="8">
    <location>
        <begin position="75"/>
        <end position="96"/>
    </location>
</feature>
<gene>
    <name evidence="10" type="ordered locus">KVU_1161</name>
</gene>
<proteinExistence type="inferred from homology"/>
<reference evidence="10 11" key="1">
    <citation type="journal article" date="2011" name="J. Bacteriol.">
        <title>Complete genome sequence of the industrial strain Ketogulonicigenium vulgare WSH-001.</title>
        <authorList>
            <person name="Liu L."/>
            <person name="Li Y."/>
            <person name="Zhang J."/>
            <person name="Zhou Z."/>
            <person name="Liu J."/>
            <person name="Li X."/>
            <person name="Zhou J."/>
            <person name="Du G."/>
            <person name="Wang L."/>
            <person name="Chen J."/>
        </authorList>
    </citation>
    <scope>NUCLEOTIDE SEQUENCE [LARGE SCALE GENOMIC DNA]</scope>
    <source>
        <strain evidence="10 11">WSH-001</strain>
    </source>
</reference>
<evidence type="ECO:0000313" key="11">
    <source>
        <dbReference type="Proteomes" id="UP000000692"/>
    </source>
</evidence>
<dbReference type="SUPFAM" id="SSF161098">
    <property type="entry name" value="MetI-like"/>
    <property type="match status" value="1"/>
</dbReference>
<evidence type="ECO:0000256" key="7">
    <source>
        <dbReference type="ARBA" id="ARBA00023136"/>
    </source>
</evidence>
<comment type="subcellular location">
    <subcellularLocation>
        <location evidence="1 8">Cell membrane</location>
        <topology evidence="1 8">Multi-pass membrane protein</topology>
    </subcellularLocation>
</comment>
<keyword evidence="11" id="KW-1185">Reference proteome</keyword>
<feature type="transmembrane region" description="Helical" evidence="8">
    <location>
        <begin position="260"/>
        <end position="283"/>
    </location>
</feature>
<dbReference type="InterPro" id="IPR000515">
    <property type="entry name" value="MetI-like"/>
</dbReference>
<evidence type="ECO:0000256" key="6">
    <source>
        <dbReference type="ARBA" id="ARBA00022989"/>
    </source>
</evidence>
<evidence type="ECO:0000256" key="8">
    <source>
        <dbReference type="RuleBase" id="RU363032"/>
    </source>
</evidence>
<dbReference type="Proteomes" id="UP000000692">
    <property type="component" value="Chromosome"/>
</dbReference>
<feature type="transmembrane region" description="Helical" evidence="8">
    <location>
        <begin position="108"/>
        <end position="133"/>
    </location>
</feature>
<dbReference type="Pfam" id="PF00528">
    <property type="entry name" value="BPD_transp_1"/>
    <property type="match status" value="1"/>
</dbReference>
<feature type="domain" description="ABC transmembrane type-1" evidence="9">
    <location>
        <begin position="71"/>
        <end position="279"/>
    </location>
</feature>
<evidence type="ECO:0000256" key="1">
    <source>
        <dbReference type="ARBA" id="ARBA00004651"/>
    </source>
</evidence>
<dbReference type="PATRIC" id="fig|759362.5.peg.1198"/>
<keyword evidence="7 8" id="KW-0472">Membrane</keyword>